<protein>
    <submittedName>
        <fullName evidence="3">5-nucleotidase, putative</fullName>
    </submittedName>
</protein>
<dbReference type="Proteomes" id="UP000236319">
    <property type="component" value="Unassembled WGS sequence"/>
</dbReference>
<comment type="caution">
    <text evidence="3">The sequence shown here is derived from an EMBL/GenBank/DDBJ whole genome shotgun (WGS) entry which is preliminary data.</text>
</comment>
<feature type="chain" id="PRO_5014113637" evidence="2">
    <location>
        <begin position="25"/>
        <end position="832"/>
    </location>
</feature>
<dbReference type="VEuPathDB" id="PiroplasmaDB:BOVATA_042380"/>
<dbReference type="OrthoDB" id="361153at2759"/>
<evidence type="ECO:0000313" key="3">
    <source>
        <dbReference type="EMBL" id="GBE62745.1"/>
    </source>
</evidence>
<feature type="region of interest" description="Disordered" evidence="1">
    <location>
        <begin position="87"/>
        <end position="108"/>
    </location>
</feature>
<feature type="region of interest" description="Disordered" evidence="1">
    <location>
        <begin position="221"/>
        <end position="265"/>
    </location>
</feature>
<evidence type="ECO:0000256" key="1">
    <source>
        <dbReference type="SAM" id="MobiDB-lite"/>
    </source>
</evidence>
<feature type="signal peptide" evidence="2">
    <location>
        <begin position="1"/>
        <end position="24"/>
    </location>
</feature>
<organism evidence="3 4">
    <name type="scientific">Babesia ovata</name>
    <dbReference type="NCBI Taxonomy" id="189622"/>
    <lineage>
        <taxon>Eukaryota</taxon>
        <taxon>Sar</taxon>
        <taxon>Alveolata</taxon>
        <taxon>Apicomplexa</taxon>
        <taxon>Aconoidasida</taxon>
        <taxon>Piroplasmida</taxon>
        <taxon>Babesiidae</taxon>
        <taxon>Babesia</taxon>
    </lineage>
</organism>
<dbReference type="RefSeq" id="XP_028868988.1">
    <property type="nucleotide sequence ID" value="XM_029013155.1"/>
</dbReference>
<keyword evidence="4" id="KW-1185">Reference proteome</keyword>
<dbReference type="EMBL" id="BDSA01000006">
    <property type="protein sequence ID" value="GBE62745.1"/>
    <property type="molecule type" value="Genomic_DNA"/>
</dbReference>
<gene>
    <name evidence="3" type="ORF">BOVATA_042380</name>
</gene>
<dbReference type="GeneID" id="39876515"/>
<dbReference type="AlphaFoldDB" id="A0A2H6KID2"/>
<feature type="region of interest" description="Disordered" evidence="1">
    <location>
        <begin position="279"/>
        <end position="307"/>
    </location>
</feature>
<sequence>MYTCGACALLPICAVLLERHAAECFTYRGPPGHIARAGLSSNQCIGALVSRPLRNSRSCVVFSGLKENDADTEGSNNADDIEQQIPLNPLDAQGDENAASSGKEPTREEMLKEYREAILNDGFDKQLTDLLIAQPDIPKDPRDSVPLSKFDWFQTDGPLDSDDEMFLREYCAEKVPDIDAIYKRVDPHGLRKYAPKNITTMEKTLGRVYDVNQPLLDEEAVNESRNTHTIPEPSPAGAVQDGETGAAAESASPSADVPNEGEVDEYGRRIPSIEEIALTDNDYAVSTTADDDANDEESDEFRECAPDNSYHDTLKDTVIEDDAYRYFVTLPMLSWTTFDKDALNTALTKLTNYNKNYKESQRQLGTSSPYTVFTSEPCSSVGVSDGTCEMSLAEELAAMETVQMNPIEMYMEEYKHSDLLNDIDAYEAAEYPRVVAQVCASDAKSPVFTMDDFTPKYAEVDTVDPRVYVSVPKSSIKQDKAGTLVLREQFLVKRARDVRLSSQVTDIPISSEPQIGTILIPNEFGYTDQNIRYLADEIGVISRSLVFVPEISDNDLVFSLTLNRLIKLMQTAFNVNRISLVALGSQGRRVVHYVYTAMRDTVERTLHDFKPVDPKLDPDRFRSMGNMGRLESILGRQKTLMLDDIISGIQRIEHNESVKAALSERDYNVIKPLSNLLQSIVLLDSVDVNFKEVAQLGIPVQFNMSNRTNLFDGLLRLDNPKLLSRKKKATGFDHKDSINLFDFAEAPLSPALQETLGEHVRLHYVGRNDSSEDKPDIYHMSTNHTGIDICLNFFPQASGHFYMKKPGAPKGELNSLGNAILSCADWIHSWSY</sequence>
<evidence type="ECO:0000313" key="4">
    <source>
        <dbReference type="Proteomes" id="UP000236319"/>
    </source>
</evidence>
<evidence type="ECO:0000256" key="2">
    <source>
        <dbReference type="SAM" id="SignalP"/>
    </source>
</evidence>
<proteinExistence type="predicted"/>
<feature type="compositionally biased region" description="Acidic residues" evidence="1">
    <location>
        <begin position="289"/>
        <end position="300"/>
    </location>
</feature>
<accession>A0A2H6KID2</accession>
<keyword evidence="2" id="KW-0732">Signal</keyword>
<reference evidence="3 4" key="1">
    <citation type="journal article" date="2017" name="BMC Genomics">
        <title>Whole-genome assembly of Babesia ovata and comparative genomics between closely related pathogens.</title>
        <authorList>
            <person name="Yamagishi J."/>
            <person name="Asada M."/>
            <person name="Hakimi H."/>
            <person name="Tanaka T.Q."/>
            <person name="Sugimoto C."/>
            <person name="Kawazu S."/>
        </authorList>
    </citation>
    <scope>NUCLEOTIDE SEQUENCE [LARGE SCALE GENOMIC DNA]</scope>
    <source>
        <strain evidence="3 4">Miyake</strain>
    </source>
</reference>
<name>A0A2H6KID2_9APIC</name>